<proteinExistence type="inferred from homology"/>
<organism evidence="13 14">
    <name type="scientific">Thiobacter aerophilum</name>
    <dbReference type="NCBI Taxonomy" id="3121275"/>
    <lineage>
        <taxon>Bacteria</taxon>
        <taxon>Pseudomonadati</taxon>
        <taxon>Pseudomonadota</taxon>
        <taxon>Betaproteobacteria</taxon>
        <taxon>Burkholderiales</taxon>
        <taxon>Thiobacteraceae</taxon>
        <taxon>Thiobacter</taxon>
    </lineage>
</organism>
<comment type="cofactor">
    <cofactor evidence="1 11">
        <name>pyridoxal 5'-phosphate</name>
        <dbReference type="ChEBI" id="CHEBI:597326"/>
    </cofactor>
</comment>
<evidence type="ECO:0000256" key="10">
    <source>
        <dbReference type="ARBA" id="ARBA00047481"/>
    </source>
</evidence>
<evidence type="ECO:0000256" key="1">
    <source>
        <dbReference type="ARBA" id="ARBA00001933"/>
    </source>
</evidence>
<accession>A0ABV0EGM6</accession>
<keyword evidence="5 11" id="KW-0032">Aminotransferase</keyword>
<dbReference type="InterPro" id="IPR015422">
    <property type="entry name" value="PyrdxlP-dep_Trfase_small"/>
</dbReference>
<dbReference type="EMBL" id="JBAJEX010000003">
    <property type="protein sequence ID" value="MEO1766653.1"/>
    <property type="molecule type" value="Genomic_DNA"/>
</dbReference>
<evidence type="ECO:0000313" key="13">
    <source>
        <dbReference type="EMBL" id="MEO1766653.1"/>
    </source>
</evidence>
<gene>
    <name evidence="11 13" type="primary">hisC</name>
    <name evidence="13" type="ORF">V6E02_05455</name>
</gene>
<dbReference type="InterPro" id="IPR015424">
    <property type="entry name" value="PyrdxlP-dep_Trfase"/>
</dbReference>
<evidence type="ECO:0000259" key="12">
    <source>
        <dbReference type="Pfam" id="PF00155"/>
    </source>
</evidence>
<comment type="subunit">
    <text evidence="4 11">Homodimer.</text>
</comment>
<dbReference type="Gene3D" id="3.40.640.10">
    <property type="entry name" value="Type I PLP-dependent aspartate aminotransferase-like (Major domain)"/>
    <property type="match status" value="1"/>
</dbReference>
<dbReference type="RefSeq" id="WP_347307761.1">
    <property type="nucleotide sequence ID" value="NZ_JBAJEX010000003.1"/>
</dbReference>
<evidence type="ECO:0000256" key="3">
    <source>
        <dbReference type="ARBA" id="ARBA00007970"/>
    </source>
</evidence>
<comment type="catalytic activity">
    <reaction evidence="10 11">
        <text>L-histidinol phosphate + 2-oxoglutarate = 3-(imidazol-4-yl)-2-oxopropyl phosphate + L-glutamate</text>
        <dbReference type="Rhea" id="RHEA:23744"/>
        <dbReference type="ChEBI" id="CHEBI:16810"/>
        <dbReference type="ChEBI" id="CHEBI:29985"/>
        <dbReference type="ChEBI" id="CHEBI:57766"/>
        <dbReference type="ChEBI" id="CHEBI:57980"/>
        <dbReference type="EC" id="2.6.1.9"/>
    </reaction>
</comment>
<dbReference type="PANTHER" id="PTHR42885">
    <property type="entry name" value="HISTIDINOL-PHOSPHATE AMINOTRANSFERASE-RELATED"/>
    <property type="match status" value="1"/>
</dbReference>
<evidence type="ECO:0000256" key="11">
    <source>
        <dbReference type="HAMAP-Rule" id="MF_01023"/>
    </source>
</evidence>
<sequence length="353" mass="38900">MNPDQLIRDEIRALTPYHVPEATGYVKLDAMENPYPLPEALRAEIAQLVAHTDINRYPDAEAVRLKARLRQTMGIGPEWDILLGNGSDELIQILAFAVARPGAIVLGLEPSFVMYRMIATFAGLRYVGVPLKPDFRLDREATLAAIRTHQPALVFIAYPNNPTGNLFDEATLLEILAAAPGLVVVDEAYHVFARKSVLPRLADYPNLLVMRTLSKLGLAGLRLGFLVGARAWLAELGKLRLPYNVNALTQVVAERVLGAMAVLEEQAACIREARGELFRALKALPGVEPYPSDANFILFRVPDAERTFEGLKRQGILIKNLNRAHPMLAGCLRVTVGTPEENGRFLHSLATCL</sequence>
<evidence type="ECO:0000256" key="8">
    <source>
        <dbReference type="ARBA" id="ARBA00022898"/>
    </source>
</evidence>
<evidence type="ECO:0000256" key="7">
    <source>
        <dbReference type="ARBA" id="ARBA00022679"/>
    </source>
</evidence>
<name>A0ABV0EGM6_9BURK</name>
<dbReference type="InterPro" id="IPR004839">
    <property type="entry name" value="Aminotransferase_I/II_large"/>
</dbReference>
<evidence type="ECO:0000313" key="14">
    <source>
        <dbReference type="Proteomes" id="UP001482231"/>
    </source>
</evidence>
<evidence type="ECO:0000256" key="6">
    <source>
        <dbReference type="ARBA" id="ARBA00022605"/>
    </source>
</evidence>
<dbReference type="PANTHER" id="PTHR42885:SF2">
    <property type="entry name" value="HISTIDINOL-PHOSPHATE AMINOTRANSFERASE"/>
    <property type="match status" value="1"/>
</dbReference>
<comment type="pathway">
    <text evidence="2 11">Amino-acid biosynthesis; L-histidine biosynthesis; L-histidine from 5-phospho-alpha-D-ribose 1-diphosphate: step 7/9.</text>
</comment>
<evidence type="ECO:0000256" key="9">
    <source>
        <dbReference type="ARBA" id="ARBA00023102"/>
    </source>
</evidence>
<dbReference type="InterPro" id="IPR005861">
    <property type="entry name" value="HisP_aminotrans"/>
</dbReference>
<dbReference type="Gene3D" id="3.90.1150.10">
    <property type="entry name" value="Aspartate Aminotransferase, domain 1"/>
    <property type="match status" value="1"/>
</dbReference>
<dbReference type="InterPro" id="IPR015421">
    <property type="entry name" value="PyrdxlP-dep_Trfase_major"/>
</dbReference>
<reference evidence="13 14" key="1">
    <citation type="submission" date="2024-02" db="EMBL/GenBank/DDBJ databases">
        <title>New thermophilic sulfur-oxidizing bacteria from a hot springs of the Uzon caldera (Kamchatka, Russia).</title>
        <authorList>
            <person name="Dukat A.M."/>
            <person name="Elcheninov A.G."/>
            <person name="Frolov E.N."/>
        </authorList>
    </citation>
    <scope>NUCLEOTIDE SEQUENCE [LARGE SCALE GENOMIC DNA]</scope>
    <source>
        <strain evidence="13 14">AK1</strain>
    </source>
</reference>
<evidence type="ECO:0000256" key="4">
    <source>
        <dbReference type="ARBA" id="ARBA00011738"/>
    </source>
</evidence>
<dbReference type="Proteomes" id="UP001482231">
    <property type="component" value="Unassembled WGS sequence"/>
</dbReference>
<comment type="similarity">
    <text evidence="3 11">Belongs to the class-II pyridoxal-phosphate-dependent aminotransferase family. Histidinol-phosphate aminotransferase subfamily.</text>
</comment>
<keyword evidence="9 11" id="KW-0368">Histidine biosynthesis</keyword>
<keyword evidence="8 11" id="KW-0663">Pyridoxal phosphate</keyword>
<dbReference type="EC" id="2.6.1.9" evidence="11"/>
<comment type="caution">
    <text evidence="13">The sequence shown here is derived from an EMBL/GenBank/DDBJ whole genome shotgun (WGS) entry which is preliminary data.</text>
</comment>
<feature type="modified residue" description="N6-(pyridoxal phosphate)lysine" evidence="11">
    <location>
        <position position="215"/>
    </location>
</feature>
<dbReference type="SUPFAM" id="SSF53383">
    <property type="entry name" value="PLP-dependent transferases"/>
    <property type="match status" value="1"/>
</dbReference>
<dbReference type="NCBIfam" id="TIGR01141">
    <property type="entry name" value="hisC"/>
    <property type="match status" value="1"/>
</dbReference>
<dbReference type="CDD" id="cd00609">
    <property type="entry name" value="AAT_like"/>
    <property type="match status" value="1"/>
</dbReference>
<dbReference type="HAMAP" id="MF_01023">
    <property type="entry name" value="HisC_aminotrans_2"/>
    <property type="match status" value="1"/>
</dbReference>
<dbReference type="Pfam" id="PF00155">
    <property type="entry name" value="Aminotran_1_2"/>
    <property type="match status" value="1"/>
</dbReference>
<evidence type="ECO:0000256" key="2">
    <source>
        <dbReference type="ARBA" id="ARBA00005011"/>
    </source>
</evidence>
<keyword evidence="14" id="KW-1185">Reference proteome</keyword>
<keyword evidence="7 11" id="KW-0808">Transferase</keyword>
<evidence type="ECO:0000256" key="5">
    <source>
        <dbReference type="ARBA" id="ARBA00022576"/>
    </source>
</evidence>
<protein>
    <recommendedName>
        <fullName evidence="11">Histidinol-phosphate aminotransferase</fullName>
        <ecNumber evidence="11">2.6.1.9</ecNumber>
    </recommendedName>
    <alternativeName>
        <fullName evidence="11">Imidazole acetol-phosphate transaminase</fullName>
    </alternativeName>
</protein>
<keyword evidence="6 11" id="KW-0028">Amino-acid biosynthesis</keyword>
<feature type="domain" description="Aminotransferase class I/classII large" evidence="12">
    <location>
        <begin position="25"/>
        <end position="349"/>
    </location>
</feature>
<dbReference type="GO" id="GO:0004400">
    <property type="term" value="F:histidinol-phosphate transaminase activity"/>
    <property type="evidence" value="ECO:0007669"/>
    <property type="project" value="UniProtKB-EC"/>
</dbReference>